<comment type="caution">
    <text evidence="1">The sequence shown here is derived from an EMBL/GenBank/DDBJ whole genome shotgun (WGS) entry which is preliminary data.</text>
</comment>
<evidence type="ECO:0000313" key="2">
    <source>
        <dbReference type="Proteomes" id="UP000749646"/>
    </source>
</evidence>
<feature type="non-terminal residue" evidence="1">
    <location>
        <position position="92"/>
    </location>
</feature>
<dbReference type="AlphaFoldDB" id="A0A9P6ISG2"/>
<keyword evidence="2" id="KW-1185">Reference proteome</keyword>
<organism evidence="1 2">
    <name type="scientific">Modicella reniformis</name>
    <dbReference type="NCBI Taxonomy" id="1440133"/>
    <lineage>
        <taxon>Eukaryota</taxon>
        <taxon>Fungi</taxon>
        <taxon>Fungi incertae sedis</taxon>
        <taxon>Mucoromycota</taxon>
        <taxon>Mortierellomycotina</taxon>
        <taxon>Mortierellomycetes</taxon>
        <taxon>Mortierellales</taxon>
        <taxon>Mortierellaceae</taxon>
        <taxon>Modicella</taxon>
    </lineage>
</organism>
<dbReference type="InterPro" id="IPR032675">
    <property type="entry name" value="LRR_dom_sf"/>
</dbReference>
<dbReference type="Gene3D" id="3.80.10.10">
    <property type="entry name" value="Ribonuclease Inhibitor"/>
    <property type="match status" value="1"/>
</dbReference>
<gene>
    <name evidence="1" type="ORF">BGZ65_011969</name>
</gene>
<dbReference type="SUPFAM" id="SSF52047">
    <property type="entry name" value="RNI-like"/>
    <property type="match status" value="1"/>
</dbReference>
<accession>A0A9P6ISG2</accession>
<protein>
    <submittedName>
        <fullName evidence="1">Uncharacterized protein</fullName>
    </submittedName>
</protein>
<proteinExistence type="predicted"/>
<dbReference type="EMBL" id="JAAAHW010008349">
    <property type="protein sequence ID" value="KAF9944497.1"/>
    <property type="molecule type" value="Genomic_DNA"/>
</dbReference>
<dbReference type="OrthoDB" id="2354556at2759"/>
<sequence>MAGGWPVLKKLDLHGVILDEQMSMIFKGMQKATKLVLASTAQTVLLPTACQHLKRHFSSLVQLDLRRAGVDSATICYILCSCPRLEEFTADK</sequence>
<name>A0A9P6ISG2_9FUNG</name>
<reference evidence="1" key="1">
    <citation type="journal article" date="2020" name="Fungal Divers.">
        <title>Resolving the Mortierellaceae phylogeny through synthesis of multi-gene phylogenetics and phylogenomics.</title>
        <authorList>
            <person name="Vandepol N."/>
            <person name="Liber J."/>
            <person name="Desiro A."/>
            <person name="Na H."/>
            <person name="Kennedy M."/>
            <person name="Barry K."/>
            <person name="Grigoriev I.V."/>
            <person name="Miller A.N."/>
            <person name="O'Donnell K."/>
            <person name="Stajich J.E."/>
            <person name="Bonito G."/>
        </authorList>
    </citation>
    <scope>NUCLEOTIDE SEQUENCE</scope>
    <source>
        <strain evidence="1">MES-2147</strain>
    </source>
</reference>
<dbReference type="Proteomes" id="UP000749646">
    <property type="component" value="Unassembled WGS sequence"/>
</dbReference>
<evidence type="ECO:0000313" key="1">
    <source>
        <dbReference type="EMBL" id="KAF9944497.1"/>
    </source>
</evidence>